<accession>A0ABQ3DRX7</accession>
<dbReference type="Proteomes" id="UP000646745">
    <property type="component" value="Unassembled WGS sequence"/>
</dbReference>
<feature type="domain" description="Gfo/Idh/MocA-like oxidoreductase N-terminal" evidence="1">
    <location>
        <begin position="8"/>
        <end position="137"/>
    </location>
</feature>
<name>A0ABQ3DRX7_9GAMM</name>
<reference evidence="4" key="1">
    <citation type="journal article" date="2019" name="Int. J. Syst. Evol. Microbiol.">
        <title>The Global Catalogue of Microorganisms (GCM) 10K type strain sequencing project: providing services to taxonomists for standard genome sequencing and annotation.</title>
        <authorList>
            <consortium name="The Broad Institute Genomics Platform"/>
            <consortium name="The Broad Institute Genome Sequencing Center for Infectious Disease"/>
            <person name="Wu L."/>
            <person name="Ma J."/>
        </authorList>
    </citation>
    <scope>NUCLEOTIDE SEQUENCE [LARGE SCALE GENOMIC DNA]</scope>
    <source>
        <strain evidence="4">KCTC 32998</strain>
    </source>
</reference>
<feature type="domain" description="GFO/IDH/MocA-like oxidoreductase" evidence="2">
    <location>
        <begin position="153"/>
        <end position="271"/>
    </location>
</feature>
<dbReference type="InterPro" id="IPR051317">
    <property type="entry name" value="Gfo/Idh/MocA_oxidoreduct"/>
</dbReference>
<gene>
    <name evidence="3" type="ORF">GCM10009038_09820</name>
</gene>
<dbReference type="Pfam" id="PF01408">
    <property type="entry name" value="GFO_IDH_MocA"/>
    <property type="match status" value="1"/>
</dbReference>
<dbReference type="InterPro" id="IPR055170">
    <property type="entry name" value="GFO_IDH_MocA-like_dom"/>
</dbReference>
<comment type="caution">
    <text evidence="3">The sequence shown here is derived from an EMBL/GenBank/DDBJ whole genome shotgun (WGS) entry which is preliminary data.</text>
</comment>
<dbReference type="Gene3D" id="3.30.360.10">
    <property type="entry name" value="Dihydrodipicolinate Reductase, domain 2"/>
    <property type="match status" value="1"/>
</dbReference>
<evidence type="ECO:0000313" key="4">
    <source>
        <dbReference type="Proteomes" id="UP000646745"/>
    </source>
</evidence>
<dbReference type="Pfam" id="PF22725">
    <property type="entry name" value="GFO_IDH_MocA_C3"/>
    <property type="match status" value="1"/>
</dbReference>
<dbReference type="Gene3D" id="3.40.50.720">
    <property type="entry name" value="NAD(P)-binding Rossmann-like Domain"/>
    <property type="match status" value="1"/>
</dbReference>
<evidence type="ECO:0000259" key="2">
    <source>
        <dbReference type="Pfam" id="PF22725"/>
    </source>
</evidence>
<keyword evidence="4" id="KW-1185">Reference proteome</keyword>
<dbReference type="EMBL" id="BMZI01000002">
    <property type="protein sequence ID" value="GHB13620.1"/>
    <property type="molecule type" value="Genomic_DNA"/>
</dbReference>
<dbReference type="SUPFAM" id="SSF55347">
    <property type="entry name" value="Glyceraldehyde-3-phosphate dehydrogenase-like, C-terminal domain"/>
    <property type="match status" value="1"/>
</dbReference>
<protein>
    <submittedName>
        <fullName evidence="3">Oxidoreductase</fullName>
    </submittedName>
</protein>
<proteinExistence type="predicted"/>
<dbReference type="InterPro" id="IPR036291">
    <property type="entry name" value="NAD(P)-bd_dom_sf"/>
</dbReference>
<dbReference type="SUPFAM" id="SSF51735">
    <property type="entry name" value="NAD(P)-binding Rossmann-fold domains"/>
    <property type="match status" value="1"/>
</dbReference>
<dbReference type="PANTHER" id="PTHR43708:SF8">
    <property type="entry name" value="OXIDOREDUCTASE"/>
    <property type="match status" value="1"/>
</dbReference>
<dbReference type="InterPro" id="IPR000683">
    <property type="entry name" value="Gfo/Idh/MocA-like_OxRdtase_N"/>
</dbReference>
<evidence type="ECO:0000259" key="1">
    <source>
        <dbReference type="Pfam" id="PF01408"/>
    </source>
</evidence>
<sequence>MAEERTVRGALIGCGFFAENQMQAWQQLQRDGKRVEIVALCDRDPQRLAHFQTLFGIEATFTDANAMFEAFAGGGADGKDSDLDFVDIATTTQAHAALVPLAADHGVDIICQKPFAGSLETARQLIEHCKTRGVTLGIHENFRWQQAVRSTIEALRDGAIGQPFFGRISYRNGFDVYRAQPYLAEVERFIIEDLGIHVLDIARALFGEVDRLGCEIARVNPAINGEDVATMMLHHDTGVTAVVDCSYATRLADDPFPQSLIEIDGKRGSLRLRQDFTLEIHAIEGGCEIRDVRPESPAWSEAPWRPIQQSVLAFQRDWLGAQRQGRSVETRGEDNFNTLALVEAAYRAAAIHQTVVPERWER</sequence>
<dbReference type="PANTHER" id="PTHR43708">
    <property type="entry name" value="CONSERVED EXPRESSED OXIDOREDUCTASE (EUROFUNG)"/>
    <property type="match status" value="1"/>
</dbReference>
<evidence type="ECO:0000313" key="3">
    <source>
        <dbReference type="EMBL" id="GHB13620.1"/>
    </source>
</evidence>
<organism evidence="3 4">
    <name type="scientific">Salinicola rhizosphaerae</name>
    <dbReference type="NCBI Taxonomy" id="1443141"/>
    <lineage>
        <taxon>Bacteria</taxon>
        <taxon>Pseudomonadati</taxon>
        <taxon>Pseudomonadota</taxon>
        <taxon>Gammaproteobacteria</taxon>
        <taxon>Oceanospirillales</taxon>
        <taxon>Halomonadaceae</taxon>
        <taxon>Salinicola</taxon>
    </lineage>
</organism>
<dbReference type="RefSeq" id="WP_189443526.1">
    <property type="nucleotide sequence ID" value="NZ_BMZI01000002.1"/>
</dbReference>